<evidence type="ECO:0000313" key="1">
    <source>
        <dbReference type="EMBL" id="KAA1422905.1"/>
    </source>
</evidence>
<dbReference type="Pfam" id="PF04299">
    <property type="entry name" value="FMN_bind_2"/>
    <property type="match status" value="1"/>
</dbReference>
<name>A0A5Q6RXU8_9ACTN</name>
<dbReference type="PANTHER" id="PTHR35802:SF1">
    <property type="entry name" value="PROTEASE SYNTHASE AND SPORULATION PROTEIN PAI 2"/>
    <property type="match status" value="1"/>
</dbReference>
<dbReference type="AlphaFoldDB" id="A0A5Q6RXU8"/>
<sequence>MYVPRFNALDDDAAIDALVHSAGAGDLVTVGADGTPYATRLPLVWLRDESRVIAHLAIANPHWRTIVDGSPALLVVSGPQAYVSPAWYAAKAEHGRVVPTWNYSRVELRGTVRVHRDEAWLRDAVTRLTTLHEAARPEPWAVSDAPEAYVDGQLRGIVGIEVAVASVEGKAKLSQNRSEADRAGVIDGLHAEGGPEAQAVADAMVAHSSASAPESASTT</sequence>
<dbReference type="EMBL" id="VDFQ02000003">
    <property type="protein sequence ID" value="KAA1422905.1"/>
    <property type="molecule type" value="Genomic_DNA"/>
</dbReference>
<dbReference type="OrthoDB" id="9794948at2"/>
<dbReference type="InterPro" id="IPR007396">
    <property type="entry name" value="TR_PAI2-type"/>
</dbReference>
<dbReference type="Proteomes" id="UP000307768">
    <property type="component" value="Unassembled WGS sequence"/>
</dbReference>
<organism evidence="1 2">
    <name type="scientific">Mumia zhuanghuii</name>
    <dbReference type="NCBI Taxonomy" id="2585211"/>
    <lineage>
        <taxon>Bacteria</taxon>
        <taxon>Bacillati</taxon>
        <taxon>Actinomycetota</taxon>
        <taxon>Actinomycetes</taxon>
        <taxon>Propionibacteriales</taxon>
        <taxon>Nocardioidaceae</taxon>
        <taxon>Mumia</taxon>
    </lineage>
</organism>
<dbReference type="RefSeq" id="WP_149769855.1">
    <property type="nucleotide sequence ID" value="NZ_VDFQ02000003.1"/>
</dbReference>
<dbReference type="Gene3D" id="2.30.110.10">
    <property type="entry name" value="Electron Transport, Fmn-binding Protein, Chain A"/>
    <property type="match status" value="1"/>
</dbReference>
<evidence type="ECO:0000313" key="2">
    <source>
        <dbReference type="Proteomes" id="UP000307768"/>
    </source>
</evidence>
<dbReference type="SUPFAM" id="SSF50475">
    <property type="entry name" value="FMN-binding split barrel"/>
    <property type="match status" value="1"/>
</dbReference>
<dbReference type="PANTHER" id="PTHR35802">
    <property type="entry name" value="PROTEASE SYNTHASE AND SPORULATION PROTEIN PAI 2"/>
    <property type="match status" value="1"/>
</dbReference>
<proteinExistence type="predicted"/>
<dbReference type="PIRSF" id="PIRSF010372">
    <property type="entry name" value="PaiB"/>
    <property type="match status" value="1"/>
</dbReference>
<reference evidence="1 2" key="1">
    <citation type="submission" date="2019-09" db="EMBL/GenBank/DDBJ databases">
        <title>Mumia zhuanghuii sp. nov. isolated from the intestinal contents of plateau pika (Ochotona curzoniae) in the Qinghai-Tibet plateau of China.</title>
        <authorList>
            <person name="Tian Z."/>
        </authorList>
    </citation>
    <scope>NUCLEOTIDE SEQUENCE [LARGE SCALE GENOMIC DNA]</scope>
    <source>
        <strain evidence="2">350</strain>
    </source>
</reference>
<gene>
    <name evidence="1" type="ORF">FE697_012230</name>
</gene>
<comment type="caution">
    <text evidence="1">The sequence shown here is derived from an EMBL/GenBank/DDBJ whole genome shotgun (WGS) entry which is preliminary data.</text>
</comment>
<accession>A0A5Q6RXU8</accession>
<dbReference type="InterPro" id="IPR012349">
    <property type="entry name" value="Split_barrel_FMN-bd"/>
</dbReference>
<protein>
    <submittedName>
        <fullName evidence="1">FMN-binding negative transcriptional regulator</fullName>
    </submittedName>
</protein>